<feature type="transmembrane region" description="Helical" evidence="6">
    <location>
        <begin position="110"/>
        <end position="128"/>
    </location>
</feature>
<feature type="transmembrane region" description="Helical" evidence="6">
    <location>
        <begin position="289"/>
        <end position="308"/>
    </location>
</feature>
<keyword evidence="2" id="KW-1003">Cell membrane</keyword>
<keyword evidence="4 6" id="KW-1133">Transmembrane helix</keyword>
<keyword evidence="5 6" id="KW-0472">Membrane</keyword>
<feature type="transmembrane region" description="Helical" evidence="6">
    <location>
        <begin position="12"/>
        <end position="36"/>
    </location>
</feature>
<feature type="transmembrane region" description="Helical" evidence="6">
    <location>
        <begin position="246"/>
        <end position="269"/>
    </location>
</feature>
<feature type="transmembrane region" description="Helical" evidence="6">
    <location>
        <begin position="83"/>
        <end position="104"/>
    </location>
</feature>
<dbReference type="InterPro" id="IPR002797">
    <property type="entry name" value="Polysacc_synth"/>
</dbReference>
<feature type="transmembrane region" description="Helical" evidence="6">
    <location>
        <begin position="382"/>
        <end position="403"/>
    </location>
</feature>
<dbReference type="PANTHER" id="PTHR30250">
    <property type="entry name" value="PST FAMILY PREDICTED COLANIC ACID TRANSPORTER"/>
    <property type="match status" value="1"/>
</dbReference>
<dbReference type="Proteomes" id="UP000195573">
    <property type="component" value="Chromosome"/>
</dbReference>
<evidence type="ECO:0000256" key="5">
    <source>
        <dbReference type="ARBA" id="ARBA00023136"/>
    </source>
</evidence>
<dbReference type="Pfam" id="PF01943">
    <property type="entry name" value="Polysacc_synt"/>
    <property type="match status" value="1"/>
</dbReference>
<evidence type="ECO:0008006" key="9">
    <source>
        <dbReference type="Google" id="ProtNLM"/>
    </source>
</evidence>
<proteinExistence type="predicted"/>
<dbReference type="PANTHER" id="PTHR30250:SF11">
    <property type="entry name" value="O-ANTIGEN TRANSPORTER-RELATED"/>
    <property type="match status" value="1"/>
</dbReference>
<reference evidence="7 8" key="1">
    <citation type="submission" date="2017-04" db="EMBL/GenBank/DDBJ databases">
        <title>Complete Genome Sequence of the Bacillus horikoshii 20a strain from Cuatro Cienegas, Coahuila, Mexico.</title>
        <authorList>
            <person name="Zarza E."/>
            <person name="Alcaraz L.D."/>
            <person name="Aguilar-Salinas B."/>
            <person name="Islas A."/>
            <person name="Olmedo-Alvarez G."/>
        </authorList>
    </citation>
    <scope>NUCLEOTIDE SEQUENCE [LARGE SCALE GENOMIC DNA]</scope>
    <source>
        <strain evidence="7 8">20a</strain>
    </source>
</reference>
<evidence type="ECO:0000256" key="6">
    <source>
        <dbReference type="SAM" id="Phobius"/>
    </source>
</evidence>
<dbReference type="CDD" id="cd13128">
    <property type="entry name" value="MATE_Wzx_like"/>
    <property type="match status" value="1"/>
</dbReference>
<protein>
    <recommendedName>
        <fullName evidence="9">Polysaccharide biosynthesis protein C-terminal domain-containing protein</fullName>
    </recommendedName>
</protein>
<feature type="transmembrane region" description="Helical" evidence="6">
    <location>
        <begin position="211"/>
        <end position="231"/>
    </location>
</feature>
<feature type="transmembrane region" description="Helical" evidence="6">
    <location>
        <begin position="355"/>
        <end position="376"/>
    </location>
</feature>
<sequence>MKKKRSTGFHVISTLGTRVIVLFGSFIVSIILARLLGPEGKGIITAIFVLPNLLISIADLGIKQSTAYYIGKKIYRVEEMLPSIIILWIVSSGISILIGISYFLTGPDKLYGWNLLLIVLLTIPLNLLNQYLSGILLGKEKIGVFNTKIIISFVINFLGVLILVWWFKMGVLGAVIVQIFISLCTIIYILWHVKKLINFRTIVKRKITNLIVKRGFSFALALFIISLNYRIDIIFLERLTSSAEVGVYSIGVSISELIWQLPAAIGLVIFSKNVNAKTDEIAYLRAIKLLRISLPFLILGSLMIWLLAPQIINLLFGKEFSAASEVIRLLLPGVLSIVIVKILHPDLAARGYPLFALKILIFPLITNVILNLILIPSLGIEGAAIASTISYLIGGFLFAWVYARKESISLRDVLIINKNDIKLLSSYIKLKK</sequence>
<feature type="transmembrane region" description="Helical" evidence="6">
    <location>
        <begin position="320"/>
        <end position="343"/>
    </location>
</feature>
<dbReference type="InterPro" id="IPR050833">
    <property type="entry name" value="Poly_Biosynth_Transport"/>
</dbReference>
<evidence type="ECO:0000313" key="7">
    <source>
        <dbReference type="EMBL" id="ART78199.1"/>
    </source>
</evidence>
<gene>
    <name evidence="7" type="ORF">B4U37_20075</name>
</gene>
<keyword evidence="8" id="KW-1185">Reference proteome</keyword>
<organism evidence="7 8">
    <name type="scientific">Sutcliffiella horikoshii</name>
    <dbReference type="NCBI Taxonomy" id="79883"/>
    <lineage>
        <taxon>Bacteria</taxon>
        <taxon>Bacillati</taxon>
        <taxon>Bacillota</taxon>
        <taxon>Bacilli</taxon>
        <taxon>Bacillales</taxon>
        <taxon>Bacillaceae</taxon>
        <taxon>Sutcliffiella</taxon>
    </lineage>
</organism>
<dbReference type="EMBL" id="CP020880">
    <property type="protein sequence ID" value="ART78199.1"/>
    <property type="molecule type" value="Genomic_DNA"/>
</dbReference>
<name>A0ABN4ZIY9_9BACI</name>
<evidence type="ECO:0000256" key="3">
    <source>
        <dbReference type="ARBA" id="ARBA00022692"/>
    </source>
</evidence>
<evidence type="ECO:0000256" key="4">
    <source>
        <dbReference type="ARBA" id="ARBA00022989"/>
    </source>
</evidence>
<evidence type="ECO:0000256" key="1">
    <source>
        <dbReference type="ARBA" id="ARBA00004651"/>
    </source>
</evidence>
<keyword evidence="3 6" id="KW-0812">Transmembrane</keyword>
<evidence type="ECO:0000313" key="8">
    <source>
        <dbReference type="Proteomes" id="UP000195573"/>
    </source>
</evidence>
<evidence type="ECO:0000256" key="2">
    <source>
        <dbReference type="ARBA" id="ARBA00022475"/>
    </source>
</evidence>
<feature type="transmembrane region" description="Helical" evidence="6">
    <location>
        <begin position="173"/>
        <end position="191"/>
    </location>
</feature>
<feature type="transmembrane region" description="Helical" evidence="6">
    <location>
        <begin position="149"/>
        <end position="167"/>
    </location>
</feature>
<accession>A0ABN4ZIY9</accession>
<feature type="transmembrane region" description="Helical" evidence="6">
    <location>
        <begin position="42"/>
        <end position="62"/>
    </location>
</feature>
<comment type="subcellular location">
    <subcellularLocation>
        <location evidence="1">Cell membrane</location>
        <topology evidence="1">Multi-pass membrane protein</topology>
    </subcellularLocation>
</comment>